<evidence type="ECO:0000256" key="1">
    <source>
        <dbReference type="SAM" id="Phobius"/>
    </source>
</evidence>
<keyword evidence="1" id="KW-0812">Transmembrane</keyword>
<protein>
    <submittedName>
        <fullName evidence="3">Uncharacterized protein</fullName>
    </submittedName>
</protein>
<organism evidence="3 4">
    <name type="scientific">Caenorhabditis angaria</name>
    <dbReference type="NCBI Taxonomy" id="860376"/>
    <lineage>
        <taxon>Eukaryota</taxon>
        <taxon>Metazoa</taxon>
        <taxon>Ecdysozoa</taxon>
        <taxon>Nematoda</taxon>
        <taxon>Chromadorea</taxon>
        <taxon>Rhabditida</taxon>
        <taxon>Rhabditina</taxon>
        <taxon>Rhabditomorpha</taxon>
        <taxon>Rhabditoidea</taxon>
        <taxon>Rhabditidae</taxon>
        <taxon>Peloderinae</taxon>
        <taxon>Caenorhabditis</taxon>
    </lineage>
</organism>
<dbReference type="AlphaFoldDB" id="A0A9P1N8D7"/>
<proteinExistence type="predicted"/>
<feature type="transmembrane region" description="Helical" evidence="1">
    <location>
        <begin position="219"/>
        <end position="246"/>
    </location>
</feature>
<name>A0A9P1N8D7_9PELO</name>
<dbReference type="Proteomes" id="UP001152747">
    <property type="component" value="Unassembled WGS sequence"/>
</dbReference>
<keyword evidence="1" id="KW-0472">Membrane</keyword>
<keyword evidence="2" id="KW-0732">Signal</keyword>
<dbReference type="EMBL" id="CANHGI010000006">
    <property type="protein sequence ID" value="CAI5454916.1"/>
    <property type="molecule type" value="Genomic_DNA"/>
</dbReference>
<gene>
    <name evidence="3" type="ORF">CAMP_LOCUS17553</name>
</gene>
<keyword evidence="1" id="KW-1133">Transmembrane helix</keyword>
<evidence type="ECO:0000313" key="3">
    <source>
        <dbReference type="EMBL" id="CAI5454916.1"/>
    </source>
</evidence>
<reference evidence="3" key="1">
    <citation type="submission" date="2022-11" db="EMBL/GenBank/DDBJ databases">
        <authorList>
            <person name="Kikuchi T."/>
        </authorList>
    </citation>
    <scope>NUCLEOTIDE SEQUENCE</scope>
    <source>
        <strain evidence="3">PS1010</strain>
    </source>
</reference>
<dbReference type="OrthoDB" id="5807363at2759"/>
<evidence type="ECO:0000313" key="4">
    <source>
        <dbReference type="Proteomes" id="UP001152747"/>
    </source>
</evidence>
<feature type="chain" id="PRO_5040479799" evidence="2">
    <location>
        <begin position="20"/>
        <end position="333"/>
    </location>
</feature>
<accession>A0A9P1N8D7</accession>
<feature type="signal peptide" evidence="2">
    <location>
        <begin position="1"/>
        <end position="19"/>
    </location>
</feature>
<comment type="caution">
    <text evidence="3">The sequence shown here is derived from an EMBL/GenBank/DDBJ whole genome shotgun (WGS) entry which is preliminary data.</text>
</comment>
<sequence length="333" mass="37692">MKLFFVFCIATSLVITTHASIQITVSQISVQFNNPIKQYFTNCNGANIEMFLQLTSSSYSNQQTFSVQQYDASSTSWSFTNQSSFTIPQSTSFVSISAVISLTCGTVSPLADSFLLFTQSNGDPDSNNIANNLQTTSTNNKWILGATVLRQCNMNNYGFNCDQSCITTDDGYNCFTCGSYGQKTCCSSLNVNQTSCAYYNAVSTTQNPYVSCDTYYQNLYFWFMIAFVIFSFVLLVLLIALLLLFYGCCQRSKKTEETHTEADEWSEPIEPRANRTLYDGHIDRPYSKRETRSGNRSPAPYFINREGLENRTFEEESISNEWIEPQPRRIARV</sequence>
<evidence type="ECO:0000256" key="2">
    <source>
        <dbReference type="SAM" id="SignalP"/>
    </source>
</evidence>
<keyword evidence="4" id="KW-1185">Reference proteome</keyword>